<gene>
    <name evidence="2" type="ORF">ACFQRB_05320</name>
</gene>
<evidence type="ECO:0000313" key="2">
    <source>
        <dbReference type="EMBL" id="MFC7136124.1"/>
    </source>
</evidence>
<dbReference type="EMBL" id="JBHSZG010000001">
    <property type="protein sequence ID" value="MFC7136124.1"/>
    <property type="molecule type" value="Genomic_DNA"/>
</dbReference>
<proteinExistence type="predicted"/>
<feature type="region of interest" description="Disordered" evidence="1">
    <location>
        <begin position="71"/>
        <end position="95"/>
    </location>
</feature>
<keyword evidence="3" id="KW-1185">Reference proteome</keyword>
<dbReference type="Pfam" id="PF26071">
    <property type="entry name" value="DUF8028"/>
    <property type="match status" value="1"/>
</dbReference>
<comment type="caution">
    <text evidence="2">The sequence shown here is derived from an EMBL/GenBank/DDBJ whole genome shotgun (WGS) entry which is preliminary data.</text>
</comment>
<dbReference type="InterPro" id="IPR058341">
    <property type="entry name" value="DUF8028"/>
</dbReference>
<dbReference type="AlphaFoldDB" id="A0ABD5XM23"/>
<feature type="compositionally biased region" description="Low complexity" evidence="1">
    <location>
        <begin position="80"/>
        <end position="95"/>
    </location>
</feature>
<feature type="region of interest" description="Disordered" evidence="1">
    <location>
        <begin position="1"/>
        <end position="21"/>
    </location>
</feature>
<evidence type="ECO:0000313" key="3">
    <source>
        <dbReference type="Proteomes" id="UP001596368"/>
    </source>
</evidence>
<evidence type="ECO:0000256" key="1">
    <source>
        <dbReference type="SAM" id="MobiDB-lite"/>
    </source>
</evidence>
<dbReference type="Proteomes" id="UP001596368">
    <property type="component" value="Unassembled WGS sequence"/>
</dbReference>
<organism evidence="2 3">
    <name type="scientific">Halobaculum litoreum</name>
    <dbReference type="NCBI Taxonomy" id="3031998"/>
    <lineage>
        <taxon>Archaea</taxon>
        <taxon>Methanobacteriati</taxon>
        <taxon>Methanobacteriota</taxon>
        <taxon>Stenosarchaea group</taxon>
        <taxon>Halobacteria</taxon>
        <taxon>Halobacteriales</taxon>
        <taxon>Haloferacaceae</taxon>
        <taxon>Halobaculum</taxon>
    </lineage>
</organism>
<reference evidence="2 3" key="1">
    <citation type="journal article" date="2019" name="Int. J. Syst. Evol. Microbiol.">
        <title>The Global Catalogue of Microorganisms (GCM) 10K type strain sequencing project: providing services to taxonomists for standard genome sequencing and annotation.</title>
        <authorList>
            <consortium name="The Broad Institute Genomics Platform"/>
            <consortium name="The Broad Institute Genome Sequencing Center for Infectious Disease"/>
            <person name="Wu L."/>
            <person name="Ma J."/>
        </authorList>
    </citation>
    <scope>NUCLEOTIDE SEQUENCE [LARGE SCALE GENOMIC DNA]</scope>
    <source>
        <strain evidence="2 3">DT92</strain>
    </source>
</reference>
<protein>
    <submittedName>
        <fullName evidence="2">Uncharacterized protein</fullName>
    </submittedName>
</protein>
<accession>A0ABD5XM23</accession>
<sequence>MSTTDRTPSVPTPPAPDAVVPDRLRSRVAAVAADAVGVTARAGRALAFWAAALLPLTYLPILATGVASRPSCSSACWPPTSRRWSSAATTRTTTP</sequence>
<name>A0ABD5XM23_9EURY</name>